<reference evidence="16" key="1">
    <citation type="submission" date="2020-12" db="EMBL/GenBank/DDBJ databases">
        <title>Antibiotic resistance and phylogeny of Pseudomonas spp. isolated over three decades from chicken meat in the Norwegian food chain.</title>
        <authorList>
            <person name="Moen B."/>
        </authorList>
    </citation>
    <scope>NUCLEOTIDE SEQUENCE</scope>
    <source>
        <strain evidence="16">MF6762</strain>
    </source>
</reference>
<accession>A0A8I1FLD7</accession>
<dbReference type="InterPro" id="IPR002173">
    <property type="entry name" value="Carboh/pur_kinase_PfkB_CS"/>
</dbReference>
<keyword evidence="4 16" id="KW-0418">Kinase</keyword>
<dbReference type="PANTHER" id="PTHR43085">
    <property type="entry name" value="HEXOKINASE FAMILY MEMBER"/>
    <property type="match status" value="1"/>
</dbReference>
<evidence type="ECO:0000256" key="13">
    <source>
        <dbReference type="ARBA" id="ARBA00075711"/>
    </source>
</evidence>
<evidence type="ECO:0000256" key="11">
    <source>
        <dbReference type="ARBA" id="ARBA00066369"/>
    </source>
</evidence>
<dbReference type="Pfam" id="PF00294">
    <property type="entry name" value="PfkB"/>
    <property type="match status" value="1"/>
</dbReference>
<dbReference type="EMBL" id="JAEKCZ010000001">
    <property type="protein sequence ID" value="MBJ2254929.1"/>
    <property type="molecule type" value="Genomic_DNA"/>
</dbReference>
<protein>
    <recommendedName>
        <fullName evidence="12">2-dehydro-3-deoxygluconokinase</fullName>
        <ecNumber evidence="11">2.7.1.45</ecNumber>
    </recommendedName>
    <alternativeName>
        <fullName evidence="13">2-keto-3-deoxygluconokinase</fullName>
    </alternativeName>
    <alternativeName>
        <fullName evidence="14">3-deoxy-2-oxo-D-gluconate kinase</fullName>
    </alternativeName>
    <alternativeName>
        <fullName evidence="8">KDG kinase</fullName>
    </alternativeName>
</protein>
<organism evidence="16 17">
    <name type="scientific">Pseudomonas psychrophila</name>
    <dbReference type="NCBI Taxonomy" id="122355"/>
    <lineage>
        <taxon>Bacteria</taxon>
        <taxon>Pseudomonadati</taxon>
        <taxon>Pseudomonadota</taxon>
        <taxon>Gammaproteobacteria</taxon>
        <taxon>Pseudomonadales</taxon>
        <taxon>Pseudomonadaceae</taxon>
        <taxon>Pseudomonas</taxon>
    </lineage>
</organism>
<dbReference type="RefSeq" id="WP_198820821.1">
    <property type="nucleotide sequence ID" value="NZ_JAEKCZ010000001.1"/>
</dbReference>
<evidence type="ECO:0000313" key="16">
    <source>
        <dbReference type="EMBL" id="MBJ2254929.1"/>
    </source>
</evidence>
<gene>
    <name evidence="16" type="ORF">JFT45_00115</name>
</gene>
<dbReference type="PANTHER" id="PTHR43085:SF15">
    <property type="entry name" value="2-DEHYDRO-3-DEOXYGLUCONOKINASE"/>
    <property type="match status" value="1"/>
</dbReference>
<evidence type="ECO:0000256" key="2">
    <source>
        <dbReference type="ARBA" id="ARBA00022679"/>
    </source>
</evidence>
<dbReference type="EC" id="2.7.1.45" evidence="11"/>
<dbReference type="GO" id="GO:0006974">
    <property type="term" value="P:DNA damage response"/>
    <property type="evidence" value="ECO:0007669"/>
    <property type="project" value="TreeGrafter"/>
</dbReference>
<dbReference type="InterPro" id="IPR050306">
    <property type="entry name" value="PfkB_Carbo_kinase"/>
</dbReference>
<evidence type="ECO:0000256" key="7">
    <source>
        <dbReference type="ARBA" id="ARBA00043951"/>
    </source>
</evidence>
<dbReference type="InterPro" id="IPR029056">
    <property type="entry name" value="Ribokinase-like"/>
</dbReference>
<evidence type="ECO:0000256" key="3">
    <source>
        <dbReference type="ARBA" id="ARBA00022741"/>
    </source>
</evidence>
<evidence type="ECO:0000313" key="17">
    <source>
        <dbReference type="Proteomes" id="UP000658390"/>
    </source>
</evidence>
<evidence type="ECO:0000256" key="5">
    <source>
        <dbReference type="ARBA" id="ARBA00022840"/>
    </source>
</evidence>
<dbReference type="PROSITE" id="PS00584">
    <property type="entry name" value="PFKB_KINASES_2"/>
    <property type="match status" value="1"/>
</dbReference>
<evidence type="ECO:0000256" key="9">
    <source>
        <dbReference type="ARBA" id="ARBA00050729"/>
    </source>
</evidence>
<keyword evidence="2" id="KW-0808">Transferase</keyword>
<dbReference type="InterPro" id="IPR011611">
    <property type="entry name" value="PfkB_dom"/>
</dbReference>
<keyword evidence="6" id="KW-0119">Carbohydrate metabolism</keyword>
<feature type="domain" description="Carbohydrate kinase PfkB" evidence="15">
    <location>
        <begin position="19"/>
        <end position="313"/>
    </location>
</feature>
<comment type="similarity">
    <text evidence="1">Belongs to the carbohydrate kinase PfkB family.</text>
</comment>
<keyword evidence="3" id="KW-0547">Nucleotide-binding</keyword>
<dbReference type="Proteomes" id="UP000658390">
    <property type="component" value="Unassembled WGS sequence"/>
</dbReference>
<dbReference type="GO" id="GO:0005524">
    <property type="term" value="F:ATP binding"/>
    <property type="evidence" value="ECO:0007669"/>
    <property type="project" value="UniProtKB-KW"/>
</dbReference>
<evidence type="ECO:0000256" key="1">
    <source>
        <dbReference type="ARBA" id="ARBA00010688"/>
    </source>
</evidence>
<sequence length="333" mass="36255">MTVTLGHCPQANLTQPLRVALVGECMIEMRGQPGAVFSQTFGGDTLNAAVYLSRLGAGNGIVADYVTAIGADSFSDAMRQLWRDEGVGDQHVRVIKDALPGLYFIQTDDQGERRFSYWRGEAAARRVFDGPEASAVLRALADYDYVYLSGISLAILTTEGRERLMQALSLAREGGTRIVFDNNYRPHLWPDAPSARKAYSDMLRLTDLALITWDDDAALFGYADHEELFRAYEQFGVSEVALKRGPASCLIQCSTGRFEVPAEQVQHIVDTTAAGDSFSAAYLACRLQGGTPQRAARWGHMLAAEVVQHPGALIPGVAMPSLNMPEFSSVAEA</sequence>
<dbReference type="SUPFAM" id="SSF53613">
    <property type="entry name" value="Ribokinase-like"/>
    <property type="match status" value="1"/>
</dbReference>
<proteinExistence type="inferred from homology"/>
<evidence type="ECO:0000259" key="15">
    <source>
        <dbReference type="Pfam" id="PF00294"/>
    </source>
</evidence>
<dbReference type="GO" id="GO:0019698">
    <property type="term" value="P:D-galacturonate catabolic process"/>
    <property type="evidence" value="ECO:0007669"/>
    <property type="project" value="TreeGrafter"/>
</dbReference>
<dbReference type="CDD" id="cd01166">
    <property type="entry name" value="KdgK"/>
    <property type="match status" value="1"/>
</dbReference>
<comment type="catalytic activity">
    <reaction evidence="9">
        <text>2-dehydro-3-deoxy-D-gluconate + ATP = 2-dehydro-3-deoxy-6-phospho-D-gluconate + ADP + H(+)</text>
        <dbReference type="Rhea" id="RHEA:14797"/>
        <dbReference type="ChEBI" id="CHEBI:15378"/>
        <dbReference type="ChEBI" id="CHEBI:30616"/>
        <dbReference type="ChEBI" id="CHEBI:57569"/>
        <dbReference type="ChEBI" id="CHEBI:57990"/>
        <dbReference type="ChEBI" id="CHEBI:456216"/>
        <dbReference type="EC" id="2.7.1.45"/>
    </reaction>
</comment>
<evidence type="ECO:0000256" key="10">
    <source>
        <dbReference type="ARBA" id="ARBA00054997"/>
    </source>
</evidence>
<evidence type="ECO:0000256" key="8">
    <source>
        <dbReference type="ARBA" id="ARBA00044254"/>
    </source>
</evidence>
<dbReference type="GO" id="GO:0008673">
    <property type="term" value="F:2-dehydro-3-deoxygluconokinase activity"/>
    <property type="evidence" value="ECO:0007669"/>
    <property type="project" value="UniProtKB-EC"/>
</dbReference>
<dbReference type="GO" id="GO:0005829">
    <property type="term" value="C:cytosol"/>
    <property type="evidence" value="ECO:0007669"/>
    <property type="project" value="TreeGrafter"/>
</dbReference>
<dbReference type="GO" id="GO:0042840">
    <property type="term" value="P:D-glucuronate catabolic process"/>
    <property type="evidence" value="ECO:0007669"/>
    <property type="project" value="TreeGrafter"/>
</dbReference>
<dbReference type="AlphaFoldDB" id="A0A8I1FLD7"/>
<evidence type="ECO:0000256" key="6">
    <source>
        <dbReference type="ARBA" id="ARBA00023277"/>
    </source>
</evidence>
<comment type="caution">
    <text evidence="16">The sequence shown here is derived from an EMBL/GenBank/DDBJ whole genome shotgun (WGS) entry which is preliminary data.</text>
</comment>
<dbReference type="Gene3D" id="3.40.1190.20">
    <property type="match status" value="1"/>
</dbReference>
<comment type="function">
    <text evidence="10">Catalyzes the phosphorylation of 2-keto-3-deoxygluconate (KDG) to produce 2-keto-3-deoxy-6-phosphogluconate (KDPG).</text>
</comment>
<dbReference type="FunFam" id="3.40.1190.20:FF:000011">
    <property type="entry name" value="2-dehydro-3-deoxygluconokinase, putative"/>
    <property type="match status" value="1"/>
</dbReference>
<evidence type="ECO:0000256" key="14">
    <source>
        <dbReference type="ARBA" id="ARBA00080545"/>
    </source>
</evidence>
<keyword evidence="5" id="KW-0067">ATP-binding</keyword>
<comment type="pathway">
    <text evidence="7">Carbohydrate acid metabolism; 2-dehydro-3-deoxy-D-gluconate degradation; D-glyceraldehyde 3-phosphate and pyruvate from 2-dehydro-3-deoxy-D-gluconate: step 1/2.</text>
</comment>
<evidence type="ECO:0000256" key="4">
    <source>
        <dbReference type="ARBA" id="ARBA00022777"/>
    </source>
</evidence>
<name>A0A8I1FLD7_9PSED</name>
<evidence type="ECO:0000256" key="12">
    <source>
        <dbReference type="ARBA" id="ARBA00067931"/>
    </source>
</evidence>